<dbReference type="Proteomes" id="UP000006811">
    <property type="component" value="Chromosome"/>
</dbReference>
<name>F7WZK7_9GAMM</name>
<dbReference type="GO" id="GO:0019646">
    <property type="term" value="P:aerobic electron transport chain"/>
    <property type="evidence" value="ECO:0007669"/>
    <property type="project" value="InterPro"/>
</dbReference>
<dbReference type="PROSITE" id="PS50253">
    <property type="entry name" value="COX3"/>
    <property type="match status" value="1"/>
</dbReference>
<evidence type="ECO:0000256" key="5">
    <source>
        <dbReference type="ARBA" id="ARBA00022989"/>
    </source>
</evidence>
<keyword evidence="3" id="KW-1003">Cell membrane</keyword>
<evidence type="ECO:0000256" key="6">
    <source>
        <dbReference type="ARBA" id="ARBA00023136"/>
    </source>
</evidence>
<accession>F7WZK7</accession>
<dbReference type="InterPro" id="IPR013833">
    <property type="entry name" value="Cyt_c_oxidase_su3_a-hlx"/>
</dbReference>
<dbReference type="PANTHER" id="PTHR11403:SF2">
    <property type="entry name" value="CYTOCHROME BO(3) UBIQUINOL OXIDASE SUBUNIT 3"/>
    <property type="match status" value="1"/>
</dbReference>
<dbReference type="KEGG" id="baj:BCTU_303"/>
<keyword evidence="5 8" id="KW-1133">Transmembrane helix</keyword>
<organism evidence="10 11">
    <name type="scientific">Buchnera aphidicola</name>
    <name type="common">Cinara tujafilina</name>
    <dbReference type="NCBI Taxonomy" id="261317"/>
    <lineage>
        <taxon>Bacteria</taxon>
        <taxon>Pseudomonadati</taxon>
        <taxon>Pseudomonadota</taxon>
        <taxon>Gammaproteobacteria</taxon>
        <taxon>Enterobacterales</taxon>
        <taxon>Erwiniaceae</taxon>
        <taxon>Buchnera</taxon>
    </lineage>
</organism>
<dbReference type="PANTHER" id="PTHR11403">
    <property type="entry name" value="CYTOCHROME C OXIDASE SUBUNIT III"/>
    <property type="match status" value="1"/>
</dbReference>
<dbReference type="EMBL" id="CP001817">
    <property type="protein sequence ID" value="AEH39874.1"/>
    <property type="molecule type" value="Genomic_DNA"/>
</dbReference>
<proteinExistence type="inferred from homology"/>
<feature type="domain" description="Heme-copper oxidase subunit III family profile" evidence="9">
    <location>
        <begin position="1"/>
        <end position="207"/>
    </location>
</feature>
<feature type="transmembrane region" description="Helical" evidence="8">
    <location>
        <begin position="102"/>
        <end position="124"/>
    </location>
</feature>
<dbReference type="HOGENOM" id="CLU_044071_3_0_6"/>
<keyword evidence="11" id="KW-1185">Reference proteome</keyword>
<evidence type="ECO:0000256" key="8">
    <source>
        <dbReference type="SAM" id="Phobius"/>
    </source>
</evidence>
<evidence type="ECO:0000313" key="11">
    <source>
        <dbReference type="Proteomes" id="UP000006811"/>
    </source>
</evidence>
<feature type="transmembrane region" description="Helical" evidence="8">
    <location>
        <begin position="70"/>
        <end position="90"/>
    </location>
</feature>
<dbReference type="InterPro" id="IPR024791">
    <property type="entry name" value="Cyt_c/ubiquinol_Oxase_su3"/>
</dbReference>
<dbReference type="InterPro" id="IPR000298">
    <property type="entry name" value="Cyt_c_oxidase-like_su3"/>
</dbReference>
<sequence length="207" mass="24300">MIKKMNVQSNTVKKIVDTSGQQELSTSEENSIFGFWIYLMSDCIIFAVLLIVFLFMSNYRNDLYFFKKKIFSLSLVFLETTILLLSSLTCKMATTSLNKKSIKLGCLFLLNTLFLGILFVFFEFREFSHLLSLGFNPTYHGCISSFFVLLGFHFFHVIIGILWLVIILLQIFFLQKIKHIRSSLLCFNLFWHFLDIMWIILILCIYL</sequence>
<dbReference type="GO" id="GO:0004129">
    <property type="term" value="F:cytochrome-c oxidase activity"/>
    <property type="evidence" value="ECO:0007669"/>
    <property type="project" value="InterPro"/>
</dbReference>
<dbReference type="Gene3D" id="1.20.120.80">
    <property type="entry name" value="Cytochrome c oxidase, subunit III, four-helix bundle"/>
    <property type="match status" value="1"/>
</dbReference>
<evidence type="ECO:0000256" key="1">
    <source>
        <dbReference type="ARBA" id="ARBA00004651"/>
    </source>
</evidence>
<comment type="similarity">
    <text evidence="2 7">Belongs to the cytochrome c oxidase subunit 3 family.</text>
</comment>
<dbReference type="eggNOG" id="COG1845">
    <property type="taxonomic scope" value="Bacteria"/>
</dbReference>
<keyword evidence="6 8" id="KW-0472">Membrane</keyword>
<feature type="transmembrane region" description="Helical" evidence="8">
    <location>
        <begin position="185"/>
        <end position="206"/>
    </location>
</feature>
<dbReference type="GO" id="GO:0005886">
    <property type="term" value="C:plasma membrane"/>
    <property type="evidence" value="ECO:0007669"/>
    <property type="project" value="UniProtKB-SubCell"/>
</dbReference>
<dbReference type="SUPFAM" id="SSF81452">
    <property type="entry name" value="Cytochrome c oxidase subunit III-like"/>
    <property type="match status" value="1"/>
</dbReference>
<dbReference type="AlphaFoldDB" id="F7WZK7"/>
<gene>
    <name evidence="10" type="primary">cyoC</name>
    <name evidence="10" type="ORF">BCTU_303</name>
</gene>
<dbReference type="Pfam" id="PF00510">
    <property type="entry name" value="COX3"/>
    <property type="match status" value="1"/>
</dbReference>
<evidence type="ECO:0000313" key="10">
    <source>
        <dbReference type="EMBL" id="AEH39874.1"/>
    </source>
</evidence>
<dbReference type="OrthoDB" id="9810850at2"/>
<evidence type="ECO:0000256" key="4">
    <source>
        <dbReference type="ARBA" id="ARBA00022692"/>
    </source>
</evidence>
<keyword evidence="4 7" id="KW-0812">Transmembrane</keyword>
<evidence type="ECO:0000256" key="3">
    <source>
        <dbReference type="ARBA" id="ARBA00022475"/>
    </source>
</evidence>
<feature type="transmembrane region" description="Helical" evidence="8">
    <location>
        <begin position="144"/>
        <end position="173"/>
    </location>
</feature>
<evidence type="ECO:0000256" key="2">
    <source>
        <dbReference type="ARBA" id="ARBA00010581"/>
    </source>
</evidence>
<evidence type="ECO:0000259" key="9">
    <source>
        <dbReference type="PROSITE" id="PS50253"/>
    </source>
</evidence>
<dbReference type="InterPro" id="IPR035973">
    <property type="entry name" value="Cyt_c_oxidase_su3-like_sf"/>
</dbReference>
<protein>
    <submittedName>
        <fullName evidence="10">Cytochrome o ubiquinol oxidase subunit III</fullName>
    </submittedName>
</protein>
<reference evidence="10 11" key="1">
    <citation type="journal article" date="2011" name="Appl. Environ. Microbiol.">
        <title>The genome of Buchnera aphidicola from the aphid Cinara tujafilina provides new clues about the evolutionary history of metabolic losses in bacterial endosymbionts.</title>
        <authorList>
            <person name="Lamelas A."/>
            <person name="Gosalbes M.J."/>
            <person name="Moya A."/>
            <person name="Latorre A."/>
        </authorList>
    </citation>
    <scope>NUCLEOTIDE SEQUENCE [LARGE SCALE GENOMIC DNA]</scope>
    <source>
        <strain evidence="11">Cinara tujafilina</strain>
    </source>
</reference>
<dbReference type="STRING" id="261317.BCTU_303"/>
<evidence type="ECO:0000256" key="7">
    <source>
        <dbReference type="RuleBase" id="RU003376"/>
    </source>
</evidence>
<feature type="transmembrane region" description="Helical" evidence="8">
    <location>
        <begin position="35"/>
        <end position="58"/>
    </location>
</feature>
<comment type="subcellular location">
    <subcellularLocation>
        <location evidence="1 7">Cell membrane</location>
        <topology evidence="1 7">Multi-pass membrane protein</topology>
    </subcellularLocation>
</comment>